<keyword evidence="2" id="KW-0812">Transmembrane</keyword>
<evidence type="ECO:0000313" key="4">
    <source>
        <dbReference type="Proteomes" id="UP001214250"/>
    </source>
</evidence>
<dbReference type="InterPro" id="IPR000983">
    <property type="entry name" value="Bac_GSPG_pilin"/>
</dbReference>
<evidence type="ECO:0000313" key="3">
    <source>
        <dbReference type="EMBL" id="WDE97654.1"/>
    </source>
</evidence>
<dbReference type="PANTHER" id="PTHR30093">
    <property type="entry name" value="GENERAL SECRETION PATHWAY PROTEIN G"/>
    <property type="match status" value="1"/>
</dbReference>
<proteinExistence type="predicted"/>
<feature type="transmembrane region" description="Helical" evidence="2">
    <location>
        <begin position="12"/>
        <end position="30"/>
    </location>
</feature>
<dbReference type="NCBIfam" id="TIGR02532">
    <property type="entry name" value="IV_pilin_GFxxxE"/>
    <property type="match status" value="1"/>
</dbReference>
<accession>A0ABY7VV68</accession>
<dbReference type="SUPFAM" id="SSF54523">
    <property type="entry name" value="Pili subunits"/>
    <property type="match status" value="1"/>
</dbReference>
<dbReference type="RefSeq" id="WP_274152171.1">
    <property type="nucleotide sequence ID" value="NZ_CP117812.1"/>
</dbReference>
<keyword evidence="2" id="KW-0472">Membrane</keyword>
<gene>
    <name evidence="3" type="ORF">PQO03_17650</name>
</gene>
<dbReference type="InterPro" id="IPR045584">
    <property type="entry name" value="Pilin-like"/>
</dbReference>
<dbReference type="Gene3D" id="3.30.700.10">
    <property type="entry name" value="Glycoprotein, Type 4 Pilin"/>
    <property type="match status" value="1"/>
</dbReference>
<evidence type="ECO:0000256" key="2">
    <source>
        <dbReference type="SAM" id="Phobius"/>
    </source>
</evidence>
<dbReference type="InterPro" id="IPR012902">
    <property type="entry name" value="N_methyl_site"/>
</dbReference>
<dbReference type="EMBL" id="CP117812">
    <property type="protein sequence ID" value="WDE97654.1"/>
    <property type="molecule type" value="Genomic_DNA"/>
</dbReference>
<keyword evidence="1" id="KW-0488">Methylation</keyword>
<dbReference type="PRINTS" id="PR00813">
    <property type="entry name" value="BCTERIALGSPG"/>
</dbReference>
<dbReference type="Proteomes" id="UP001214250">
    <property type="component" value="Chromosome 2"/>
</dbReference>
<evidence type="ECO:0000256" key="1">
    <source>
        <dbReference type="ARBA" id="ARBA00022481"/>
    </source>
</evidence>
<organism evidence="3 4">
    <name type="scientific">Lentisphaera profundi</name>
    <dbReference type="NCBI Taxonomy" id="1658616"/>
    <lineage>
        <taxon>Bacteria</taxon>
        <taxon>Pseudomonadati</taxon>
        <taxon>Lentisphaerota</taxon>
        <taxon>Lentisphaeria</taxon>
        <taxon>Lentisphaerales</taxon>
        <taxon>Lentisphaeraceae</taxon>
        <taxon>Lentisphaera</taxon>
    </lineage>
</organism>
<dbReference type="PANTHER" id="PTHR30093:SF2">
    <property type="entry name" value="TYPE II SECRETION SYSTEM PROTEIN H"/>
    <property type="match status" value="1"/>
</dbReference>
<keyword evidence="4" id="KW-1185">Reference proteome</keyword>
<sequence>MNGNKKFTLIELLVVIAIIGILASLLLPALGKARKKAQSSVCKSNLKQITLANLSYALDNDNFMPLDMSSGYSNAQWTVNLSNNGYLDFDYTNDSGIYRCPSAASLDAVWQSNYAMNFRFCKFTDINNATTPNNTWDDLLPLVSDHPSETMLFIDGYNNFRILISTDITSMNLYGRGSEKSIARHNNRANMSFIDGHIETKMGTHLLSNNSAIDKFWRP</sequence>
<protein>
    <submittedName>
        <fullName evidence="3">Prepilin-type N-terminal cleavage/methylation domain-containing protein</fullName>
    </submittedName>
</protein>
<keyword evidence="2" id="KW-1133">Transmembrane helix</keyword>
<name>A0ABY7VV68_9BACT</name>
<reference evidence="3 4" key="1">
    <citation type="submission" date="2023-02" db="EMBL/GenBank/DDBJ databases">
        <title>Genome sequence of Lentisphaera profundi SAORIC-696.</title>
        <authorList>
            <person name="Kim e."/>
            <person name="Cho J.-C."/>
            <person name="Choi A."/>
            <person name="Kang I."/>
        </authorList>
    </citation>
    <scope>NUCLEOTIDE SEQUENCE [LARGE SCALE GENOMIC DNA]</scope>
    <source>
        <strain evidence="3 4">SAORIC-696</strain>
    </source>
</reference>